<organism evidence="3 4">
    <name type="scientific">Novacetimonas maltaceti</name>
    <dbReference type="NCBI Taxonomy" id="1203393"/>
    <lineage>
        <taxon>Bacteria</taxon>
        <taxon>Pseudomonadati</taxon>
        <taxon>Pseudomonadota</taxon>
        <taxon>Alphaproteobacteria</taxon>
        <taxon>Acetobacterales</taxon>
        <taxon>Acetobacteraceae</taxon>
        <taxon>Novacetimonas</taxon>
    </lineage>
</organism>
<keyword evidence="2" id="KW-0812">Transmembrane</keyword>
<name>A0A2S3W223_9PROT</name>
<evidence type="ECO:0000256" key="1">
    <source>
        <dbReference type="SAM" id="MobiDB-lite"/>
    </source>
</evidence>
<protein>
    <submittedName>
        <fullName evidence="3">Uncharacterized protein</fullName>
    </submittedName>
</protein>
<accession>A0A2S3W223</accession>
<keyword evidence="4" id="KW-1185">Reference proteome</keyword>
<dbReference type="EMBL" id="POTC01000014">
    <property type="protein sequence ID" value="POF62932.1"/>
    <property type="molecule type" value="Genomic_DNA"/>
</dbReference>
<dbReference type="AlphaFoldDB" id="A0A2S3W223"/>
<keyword evidence="2" id="KW-0472">Membrane</keyword>
<feature type="region of interest" description="Disordered" evidence="1">
    <location>
        <begin position="54"/>
        <end position="85"/>
    </location>
</feature>
<evidence type="ECO:0000313" key="4">
    <source>
        <dbReference type="Proteomes" id="UP000237344"/>
    </source>
</evidence>
<dbReference type="Proteomes" id="UP000237344">
    <property type="component" value="Unassembled WGS sequence"/>
</dbReference>
<gene>
    <name evidence="3" type="ORF">KMAL_14320</name>
</gene>
<proteinExistence type="predicted"/>
<evidence type="ECO:0000256" key="2">
    <source>
        <dbReference type="SAM" id="Phobius"/>
    </source>
</evidence>
<reference evidence="3 4" key="1">
    <citation type="submission" date="2018-01" db="EMBL/GenBank/DDBJ databases">
        <title>Draft Genome Sequence of Komagataeibacter maltaceti LMG 1529, a Vinegar Producing Acetic Acid Bacterium Isolated from Malt Vinegar Brewery Acetifiers.</title>
        <authorList>
            <person name="Zhang Q."/>
            <person name="Hollensteiner J."/>
            <person name="Poehlein A."/>
            <person name="Daniel R."/>
        </authorList>
    </citation>
    <scope>NUCLEOTIDE SEQUENCE [LARGE SCALE GENOMIC DNA]</scope>
    <source>
        <strain evidence="3 4">LMG 1529</strain>
    </source>
</reference>
<sequence length="85" mass="9533">MVRMKSVIATMGLDGGYRRCWIPWNVSLQVLQVLQGFVVMAIFVAVHCQEKKIGKNSTHSQPSPGLHRGDAPQGRQFLSHADMER</sequence>
<evidence type="ECO:0000313" key="3">
    <source>
        <dbReference type="EMBL" id="POF62932.1"/>
    </source>
</evidence>
<feature type="transmembrane region" description="Helical" evidence="2">
    <location>
        <begin position="28"/>
        <end position="46"/>
    </location>
</feature>
<keyword evidence="2" id="KW-1133">Transmembrane helix</keyword>
<comment type="caution">
    <text evidence="3">The sequence shown here is derived from an EMBL/GenBank/DDBJ whole genome shotgun (WGS) entry which is preliminary data.</text>
</comment>